<protein>
    <submittedName>
        <fullName evidence="2">Glycosyl transferase</fullName>
    </submittedName>
</protein>
<comment type="similarity">
    <text evidence="1">Belongs to the glycosyltransferase 32 family.</text>
</comment>
<dbReference type="Gene3D" id="3.90.550.20">
    <property type="match status" value="1"/>
</dbReference>
<sequence>MKSSIRLNNTVLVLSCMGTGLFLWLFLSLGHDYVPYTRLPATKAVDTTGASATTASSAPDQTLVVETPPEPDHIPNAAHYVYILANASSDFSFSFSEVLSIYATSRYWQPDAIYLHTNAPSAALVRARSGAAGKWTRLLFQVPNLRIAAVEVPTHAHNGKEITLMEHKSDFVRVQALRRHGGVYLDFDVHPLRDIAPLRESGFHAIAGRQQGDNAEINSGVFMNKAHSRMIELWSEGMNEAFTGEWSAHSNGALTAVCERLVSEPREVLIMERNAFSPGSWMKDDTIRLLEVHDDETSSLDMMGPDGHLPQYDDEERMTRWPVPKRRPGWAQDWSRTYMLHAFNHNQGDFEIPGFERITPRYVLERRSNMARAVYPVARDLFEHGLIDIEDPYKFHVEPAVVEAEHVATDEAE</sequence>
<dbReference type="PANTHER" id="PTHR46830">
    <property type="entry name" value="TRANSFERASE, PUTATIVE-RELATED"/>
    <property type="match status" value="1"/>
</dbReference>
<dbReference type="InterPro" id="IPR029044">
    <property type="entry name" value="Nucleotide-diphossugar_trans"/>
</dbReference>
<dbReference type="Pfam" id="PF04488">
    <property type="entry name" value="Gly_transf_sug"/>
    <property type="match status" value="1"/>
</dbReference>
<dbReference type="PANTHER" id="PTHR46830:SF2">
    <property type="entry name" value="ALPHA-1,4-N-ACETYLGLUCOSAMINYLTRANSFERASE"/>
    <property type="match status" value="1"/>
</dbReference>
<keyword evidence="2" id="KW-0808">Transferase</keyword>
<accession>A0A162KUK3</accession>
<dbReference type="SUPFAM" id="SSF53448">
    <property type="entry name" value="Nucleotide-diphospho-sugar transferases"/>
    <property type="match status" value="1"/>
</dbReference>
<keyword evidence="3" id="KW-1185">Reference proteome</keyword>
<dbReference type="InterPro" id="IPR007577">
    <property type="entry name" value="GlycoTrfase_DXD_sugar-bd_CS"/>
</dbReference>
<organism evidence="2 3">
    <name type="scientific">Akanthomyces lecanii RCEF 1005</name>
    <dbReference type="NCBI Taxonomy" id="1081108"/>
    <lineage>
        <taxon>Eukaryota</taxon>
        <taxon>Fungi</taxon>
        <taxon>Dikarya</taxon>
        <taxon>Ascomycota</taxon>
        <taxon>Pezizomycotina</taxon>
        <taxon>Sordariomycetes</taxon>
        <taxon>Hypocreomycetidae</taxon>
        <taxon>Hypocreales</taxon>
        <taxon>Cordycipitaceae</taxon>
        <taxon>Akanthomyces</taxon>
        <taxon>Cordyceps confragosa</taxon>
    </lineage>
</organism>
<dbReference type="OrthoDB" id="409543at2759"/>
<dbReference type="EMBL" id="AZHF01000002">
    <property type="protein sequence ID" value="OAA79988.1"/>
    <property type="molecule type" value="Genomic_DNA"/>
</dbReference>
<dbReference type="GO" id="GO:0016740">
    <property type="term" value="F:transferase activity"/>
    <property type="evidence" value="ECO:0007669"/>
    <property type="project" value="UniProtKB-KW"/>
</dbReference>
<dbReference type="GO" id="GO:1901135">
    <property type="term" value="P:carbohydrate derivative metabolic process"/>
    <property type="evidence" value="ECO:0007669"/>
    <property type="project" value="UniProtKB-ARBA"/>
</dbReference>
<reference evidence="2 3" key="1">
    <citation type="journal article" date="2016" name="Genome Biol. Evol.">
        <title>Divergent and convergent evolution of fungal pathogenicity.</title>
        <authorList>
            <person name="Shang Y."/>
            <person name="Xiao G."/>
            <person name="Zheng P."/>
            <person name="Cen K."/>
            <person name="Zhan S."/>
            <person name="Wang C."/>
        </authorList>
    </citation>
    <scope>NUCLEOTIDE SEQUENCE [LARGE SCALE GENOMIC DNA]</scope>
    <source>
        <strain evidence="2 3">RCEF 1005</strain>
    </source>
</reference>
<evidence type="ECO:0000256" key="1">
    <source>
        <dbReference type="ARBA" id="ARBA00009003"/>
    </source>
</evidence>
<comment type="caution">
    <text evidence="2">The sequence shown here is derived from an EMBL/GenBank/DDBJ whole genome shotgun (WGS) entry which is preliminary data.</text>
</comment>
<dbReference type="Proteomes" id="UP000076881">
    <property type="component" value="Unassembled WGS sequence"/>
</dbReference>
<gene>
    <name evidence="2" type="ORF">LEL_03474</name>
</gene>
<name>A0A162KUK3_CORDF</name>
<proteinExistence type="inferred from homology"/>
<dbReference type="AlphaFoldDB" id="A0A162KUK3"/>
<evidence type="ECO:0000313" key="3">
    <source>
        <dbReference type="Proteomes" id="UP000076881"/>
    </source>
</evidence>
<evidence type="ECO:0000313" key="2">
    <source>
        <dbReference type="EMBL" id="OAA79988.1"/>
    </source>
</evidence>